<dbReference type="InterPro" id="IPR036259">
    <property type="entry name" value="MFS_trans_sf"/>
</dbReference>
<name>A0A5D4SQC8_9BACI</name>
<dbReference type="GO" id="GO:0006508">
    <property type="term" value="P:proteolysis"/>
    <property type="evidence" value="ECO:0007669"/>
    <property type="project" value="UniProtKB-KW"/>
</dbReference>
<sequence>MTEFYIFWLASVFGAILVIPYQTKILHGRIQEAAEKQPKKKLPPLPVLALIGAVQTGVLLGAASFTGTYLAPKTDLQWPLLDYYLYGTRISFSIWPVMLLSILGGAASALAILLLDRIFSKKMPQAEAETPTRKQAFLASFYGGISEEVLMRLFLMTLVVYMLSFLSSGGWIYWTGIILAAFLFGAGHLPASYQIYGKSLIVTLRTILLNMVPGILFGYLYWKYGIEMAMLSHFCADIVLHVILAPLAANSRKQ</sequence>
<dbReference type="SUPFAM" id="SSF103473">
    <property type="entry name" value="MFS general substrate transporter"/>
    <property type="match status" value="1"/>
</dbReference>
<feature type="transmembrane region" description="Helical" evidence="1">
    <location>
        <begin position="149"/>
        <end position="166"/>
    </location>
</feature>
<evidence type="ECO:0000313" key="4">
    <source>
        <dbReference type="Proteomes" id="UP000323732"/>
    </source>
</evidence>
<dbReference type="EMBL" id="VTES01000002">
    <property type="protein sequence ID" value="TYS65537.1"/>
    <property type="molecule type" value="Genomic_DNA"/>
</dbReference>
<dbReference type="GO" id="GO:0004175">
    <property type="term" value="F:endopeptidase activity"/>
    <property type="evidence" value="ECO:0007669"/>
    <property type="project" value="UniProtKB-ARBA"/>
</dbReference>
<organism evidence="3 4">
    <name type="scientific">Bacillus infantis</name>
    <dbReference type="NCBI Taxonomy" id="324767"/>
    <lineage>
        <taxon>Bacteria</taxon>
        <taxon>Bacillati</taxon>
        <taxon>Bacillota</taxon>
        <taxon>Bacilli</taxon>
        <taxon>Bacillales</taxon>
        <taxon>Bacillaceae</taxon>
        <taxon>Bacillus</taxon>
    </lineage>
</organism>
<protein>
    <submittedName>
        <fullName evidence="3">CPBP family intramembrane metalloprotease</fullName>
    </submittedName>
</protein>
<feature type="domain" description="CAAX prenyl protease 2/Lysostaphin resistance protein A-like" evidence="2">
    <location>
        <begin position="136"/>
        <end position="238"/>
    </location>
</feature>
<keyword evidence="1" id="KW-0812">Transmembrane</keyword>
<proteinExistence type="predicted"/>
<feature type="transmembrane region" description="Helical" evidence="1">
    <location>
        <begin position="92"/>
        <end position="115"/>
    </location>
</feature>
<feature type="transmembrane region" description="Helical" evidence="1">
    <location>
        <begin position="6"/>
        <end position="26"/>
    </location>
</feature>
<accession>A0A5D4SQC8</accession>
<evidence type="ECO:0000313" key="3">
    <source>
        <dbReference type="EMBL" id="TYS65537.1"/>
    </source>
</evidence>
<evidence type="ECO:0000259" key="2">
    <source>
        <dbReference type="Pfam" id="PF02517"/>
    </source>
</evidence>
<evidence type="ECO:0000256" key="1">
    <source>
        <dbReference type="SAM" id="Phobius"/>
    </source>
</evidence>
<dbReference type="InterPro" id="IPR003675">
    <property type="entry name" value="Rce1/LyrA-like_dom"/>
</dbReference>
<feature type="transmembrane region" description="Helical" evidence="1">
    <location>
        <begin position="228"/>
        <end position="249"/>
    </location>
</feature>
<dbReference type="GO" id="GO:0008237">
    <property type="term" value="F:metallopeptidase activity"/>
    <property type="evidence" value="ECO:0007669"/>
    <property type="project" value="UniProtKB-KW"/>
</dbReference>
<comment type="caution">
    <text evidence="3">The sequence shown here is derived from an EMBL/GenBank/DDBJ whole genome shotgun (WGS) entry which is preliminary data.</text>
</comment>
<reference evidence="3 4" key="1">
    <citation type="submission" date="2019-08" db="EMBL/GenBank/DDBJ databases">
        <title>Bacillus genomes from the desert of Cuatro Cienegas, Coahuila.</title>
        <authorList>
            <person name="Olmedo-Alvarez G."/>
        </authorList>
    </citation>
    <scope>NUCLEOTIDE SEQUENCE [LARGE SCALE GENOMIC DNA]</scope>
    <source>
        <strain evidence="3 4">CH37_1T</strain>
    </source>
</reference>
<keyword evidence="3" id="KW-0482">Metalloprotease</keyword>
<keyword evidence="1" id="KW-0472">Membrane</keyword>
<keyword evidence="1" id="KW-1133">Transmembrane helix</keyword>
<dbReference type="Proteomes" id="UP000323732">
    <property type="component" value="Unassembled WGS sequence"/>
</dbReference>
<keyword evidence="3" id="KW-0378">Hydrolase</keyword>
<keyword evidence="3" id="KW-0645">Protease</keyword>
<feature type="transmembrane region" description="Helical" evidence="1">
    <location>
        <begin position="202"/>
        <end position="222"/>
    </location>
</feature>
<feature type="transmembrane region" description="Helical" evidence="1">
    <location>
        <begin position="172"/>
        <end position="190"/>
    </location>
</feature>
<feature type="transmembrane region" description="Helical" evidence="1">
    <location>
        <begin position="47"/>
        <end position="72"/>
    </location>
</feature>
<gene>
    <name evidence="3" type="ORF">FZD47_07275</name>
</gene>
<dbReference type="Pfam" id="PF02517">
    <property type="entry name" value="Rce1-like"/>
    <property type="match status" value="1"/>
</dbReference>
<dbReference type="GO" id="GO:0080120">
    <property type="term" value="P:CAAX-box protein maturation"/>
    <property type="evidence" value="ECO:0007669"/>
    <property type="project" value="UniProtKB-ARBA"/>
</dbReference>
<dbReference type="AlphaFoldDB" id="A0A5D4SQC8"/>